<keyword evidence="3" id="KW-0805">Transcription regulation</keyword>
<feature type="domain" description="Sigma-54 factor interaction" evidence="5">
    <location>
        <begin position="142"/>
        <end position="370"/>
    </location>
</feature>
<name>A0ABS2QWS0_9BACI</name>
<proteinExistence type="predicted"/>
<gene>
    <name evidence="6" type="ORF">JOC83_002767</name>
</gene>
<dbReference type="Gene3D" id="1.10.8.60">
    <property type="match status" value="1"/>
</dbReference>
<dbReference type="Pfam" id="PF00158">
    <property type="entry name" value="Sigma54_activat"/>
    <property type="match status" value="1"/>
</dbReference>
<keyword evidence="4" id="KW-0804">Transcription</keyword>
<dbReference type="InterPro" id="IPR025943">
    <property type="entry name" value="Sigma_54_int_dom_ATP-bd_2"/>
</dbReference>
<dbReference type="PANTHER" id="PTHR32071">
    <property type="entry name" value="TRANSCRIPTIONAL REGULATORY PROTEIN"/>
    <property type="match status" value="1"/>
</dbReference>
<dbReference type="EMBL" id="JAFBFC010000004">
    <property type="protein sequence ID" value="MBM7703918.1"/>
    <property type="molecule type" value="Genomic_DNA"/>
</dbReference>
<dbReference type="Pfam" id="PF25601">
    <property type="entry name" value="AAA_lid_14"/>
    <property type="match status" value="1"/>
</dbReference>
<dbReference type="PRINTS" id="PR01590">
    <property type="entry name" value="HTHFIS"/>
</dbReference>
<dbReference type="Pfam" id="PF13426">
    <property type="entry name" value="PAS_9"/>
    <property type="match status" value="1"/>
</dbReference>
<evidence type="ECO:0000313" key="6">
    <source>
        <dbReference type="EMBL" id="MBM7703918.1"/>
    </source>
</evidence>
<dbReference type="SUPFAM" id="SSF52540">
    <property type="entry name" value="P-loop containing nucleoside triphosphate hydrolases"/>
    <property type="match status" value="1"/>
</dbReference>
<evidence type="ECO:0000259" key="5">
    <source>
        <dbReference type="PROSITE" id="PS50045"/>
    </source>
</evidence>
<dbReference type="Gene3D" id="3.30.450.20">
    <property type="entry name" value="PAS domain"/>
    <property type="match status" value="1"/>
</dbReference>
<evidence type="ECO:0000256" key="4">
    <source>
        <dbReference type="ARBA" id="ARBA00023163"/>
    </source>
</evidence>
<dbReference type="PROSITE" id="PS50045">
    <property type="entry name" value="SIGMA54_INTERACT_4"/>
    <property type="match status" value="1"/>
</dbReference>
<dbReference type="SUPFAM" id="SSF55785">
    <property type="entry name" value="PYP-like sensor domain (PAS domain)"/>
    <property type="match status" value="1"/>
</dbReference>
<dbReference type="InterPro" id="IPR058031">
    <property type="entry name" value="AAA_lid_NorR"/>
</dbReference>
<dbReference type="InterPro" id="IPR025662">
    <property type="entry name" value="Sigma_54_int_dom_ATP-bd_1"/>
</dbReference>
<keyword evidence="2" id="KW-0067">ATP-binding</keyword>
<evidence type="ECO:0000256" key="2">
    <source>
        <dbReference type="ARBA" id="ARBA00022840"/>
    </source>
</evidence>
<dbReference type="Proteomes" id="UP000809829">
    <property type="component" value="Unassembled WGS sequence"/>
</dbReference>
<dbReference type="PANTHER" id="PTHR32071:SF74">
    <property type="entry name" value="TRANSCRIPTIONAL ACTIVATOR ROCR"/>
    <property type="match status" value="1"/>
</dbReference>
<dbReference type="InterPro" id="IPR002197">
    <property type="entry name" value="HTH_Fis"/>
</dbReference>
<dbReference type="Gene3D" id="3.40.50.300">
    <property type="entry name" value="P-loop containing nucleotide triphosphate hydrolases"/>
    <property type="match status" value="1"/>
</dbReference>
<protein>
    <submittedName>
        <fullName evidence="6">Arginine utilization regulatory protein</fullName>
    </submittedName>
</protein>
<dbReference type="InterPro" id="IPR002078">
    <property type="entry name" value="Sigma_54_int"/>
</dbReference>
<dbReference type="InterPro" id="IPR009057">
    <property type="entry name" value="Homeodomain-like_sf"/>
</dbReference>
<evidence type="ECO:0000256" key="3">
    <source>
        <dbReference type="ARBA" id="ARBA00023015"/>
    </source>
</evidence>
<evidence type="ECO:0000256" key="1">
    <source>
        <dbReference type="ARBA" id="ARBA00022741"/>
    </source>
</evidence>
<keyword evidence="7" id="KW-1185">Reference proteome</keyword>
<dbReference type="PROSITE" id="PS00676">
    <property type="entry name" value="SIGMA54_INTERACT_2"/>
    <property type="match status" value="1"/>
</dbReference>
<dbReference type="RefSeq" id="WP_205187911.1">
    <property type="nucleotide sequence ID" value="NZ_JAFBFC010000004.1"/>
</dbReference>
<dbReference type="CDD" id="cd00009">
    <property type="entry name" value="AAA"/>
    <property type="match status" value="1"/>
</dbReference>
<evidence type="ECO:0000313" key="7">
    <source>
        <dbReference type="Proteomes" id="UP000809829"/>
    </source>
</evidence>
<dbReference type="InterPro" id="IPR000014">
    <property type="entry name" value="PAS"/>
</dbReference>
<dbReference type="Pfam" id="PF02954">
    <property type="entry name" value="HTH_8"/>
    <property type="match status" value="1"/>
</dbReference>
<sequence length="463" mass="52667">MKCNETTWLMYKAVLEELDVGVHIIDSDGITVIYNRKAMKTESMALEEVLNKDFRDVFGFEKNDDSTLLSALNEGKVTRNRKQTYYNNKGKEITTINNTFPIRKNNDIIGAVELSKDVTQLETVIKQNLVRAKKDVYTFNEFIGNSHAVQTMIEEAKQATRTSSSVFIIGETGTGKEIVAQSIHYGSDRSRMPFISQNCAAIPETLLESLLFGTEKGAFTGALDKPGLFELANGGTLLLDEINSLNFTLQAKLLRVLQERKIRRVGGMEEKEIDVRVIATINEDPLHALEQGRLRRDLYYRLSVVPLHIPPLRERKEDISLLTNHFIRKYNQLFGMSINGVDSSVQSALQQHSWLGNVRELEHAIEGAMNRAYQESVITLEHLPLRLRSSNIHMNTPKVHEVIGNKETLKERLERVEKDYIKDVLNGENGNISKAAEQLGMSRQSLQYRLKKFRESQIPDFVI</sequence>
<dbReference type="InterPro" id="IPR003593">
    <property type="entry name" value="AAA+_ATPase"/>
</dbReference>
<accession>A0ABS2QWS0</accession>
<dbReference type="PROSITE" id="PS00675">
    <property type="entry name" value="SIGMA54_INTERACT_1"/>
    <property type="match status" value="1"/>
</dbReference>
<dbReference type="NCBIfam" id="TIGR00229">
    <property type="entry name" value="sensory_box"/>
    <property type="match status" value="1"/>
</dbReference>
<dbReference type="InterPro" id="IPR027417">
    <property type="entry name" value="P-loop_NTPase"/>
</dbReference>
<dbReference type="Gene3D" id="1.10.10.60">
    <property type="entry name" value="Homeodomain-like"/>
    <property type="match status" value="1"/>
</dbReference>
<keyword evidence="1" id="KW-0547">Nucleotide-binding</keyword>
<reference evidence="6 7" key="1">
    <citation type="submission" date="2021-01" db="EMBL/GenBank/DDBJ databases">
        <title>Genomic Encyclopedia of Type Strains, Phase IV (KMG-IV): sequencing the most valuable type-strain genomes for metagenomic binning, comparative biology and taxonomic classification.</title>
        <authorList>
            <person name="Goeker M."/>
        </authorList>
    </citation>
    <scope>NUCLEOTIDE SEQUENCE [LARGE SCALE GENOMIC DNA]</scope>
    <source>
        <strain evidence="6 7">DSM 104297</strain>
    </source>
</reference>
<dbReference type="SUPFAM" id="SSF46689">
    <property type="entry name" value="Homeodomain-like"/>
    <property type="match status" value="1"/>
</dbReference>
<dbReference type="SMART" id="SM00382">
    <property type="entry name" value="AAA"/>
    <property type="match status" value="1"/>
</dbReference>
<comment type="caution">
    <text evidence="6">The sequence shown here is derived from an EMBL/GenBank/DDBJ whole genome shotgun (WGS) entry which is preliminary data.</text>
</comment>
<organism evidence="6 7">
    <name type="scientific">Priestia iocasae</name>
    <dbReference type="NCBI Taxonomy" id="2291674"/>
    <lineage>
        <taxon>Bacteria</taxon>
        <taxon>Bacillati</taxon>
        <taxon>Bacillota</taxon>
        <taxon>Bacilli</taxon>
        <taxon>Bacillales</taxon>
        <taxon>Bacillaceae</taxon>
        <taxon>Priestia</taxon>
    </lineage>
</organism>
<dbReference type="InterPro" id="IPR035965">
    <property type="entry name" value="PAS-like_dom_sf"/>
</dbReference>